<sequence length="376" mass="41820">MPCPFGFAAEEEEDASKTTTKAEPGPSKIPKELLNSDHPGAWFFQHQYRIEQEFNVKAKQKREKFRKRLDDVMRKKGKVVVWPKNDREADKASFHSSELSDLDSDVNSYHSLATCARSWIQDVKYREKGAWMMGIFIGIMMLSAAYCCIQISEVQVITGKHPKTVVQQSWLPYIYAASASCVPLAAMARFAIKKRNKKLLLITQIIALVVYAIWAATICTAYYSPVTVNPKSKAAACRGITGRSSNNALSNIAKSLRHLRNGDSAPKAGSTKKPAMGNKRHCKNLTEVDNELIEFVAHILVSACVAAISALLVVVGGFWYRFEIYYLEKRATAHRRRHRRRKHRIPWEKIKLVGPVMNCGAGGGGGGGGGKCPFSG</sequence>
<keyword evidence="2" id="KW-0812">Transmembrane</keyword>
<organism evidence="3">
    <name type="scientific">Polytomella parva</name>
    <dbReference type="NCBI Taxonomy" id="51329"/>
    <lineage>
        <taxon>Eukaryota</taxon>
        <taxon>Viridiplantae</taxon>
        <taxon>Chlorophyta</taxon>
        <taxon>core chlorophytes</taxon>
        <taxon>Chlorophyceae</taxon>
        <taxon>CS clade</taxon>
        <taxon>Chlamydomonadales</taxon>
        <taxon>Chlamydomonadaceae</taxon>
        <taxon>Polytomella</taxon>
    </lineage>
</organism>
<keyword evidence="2" id="KW-0472">Membrane</keyword>
<evidence type="ECO:0000256" key="1">
    <source>
        <dbReference type="SAM" id="MobiDB-lite"/>
    </source>
</evidence>
<feature type="region of interest" description="Disordered" evidence="1">
    <location>
        <begin position="1"/>
        <end position="32"/>
    </location>
</feature>
<feature type="transmembrane region" description="Helical" evidence="2">
    <location>
        <begin position="172"/>
        <end position="192"/>
    </location>
</feature>
<gene>
    <name evidence="3" type="ORF">PPAR00522_LOCUS14670</name>
</gene>
<protein>
    <submittedName>
        <fullName evidence="3">Uncharacterized protein</fullName>
    </submittedName>
</protein>
<dbReference type="EMBL" id="HBFM01022562">
    <property type="protein sequence ID" value="CAD8780083.1"/>
    <property type="molecule type" value="Transcribed_RNA"/>
</dbReference>
<name>A0A7S0YNV0_9CHLO</name>
<dbReference type="AlphaFoldDB" id="A0A7S0YNV0"/>
<evidence type="ECO:0000256" key="2">
    <source>
        <dbReference type="SAM" id="Phobius"/>
    </source>
</evidence>
<accession>A0A7S0YNV0</accession>
<keyword evidence="2" id="KW-1133">Transmembrane helix</keyword>
<reference evidence="3" key="1">
    <citation type="submission" date="2021-01" db="EMBL/GenBank/DDBJ databases">
        <authorList>
            <person name="Corre E."/>
            <person name="Pelletier E."/>
            <person name="Niang G."/>
            <person name="Scheremetjew M."/>
            <person name="Finn R."/>
            <person name="Kale V."/>
            <person name="Holt S."/>
            <person name="Cochrane G."/>
            <person name="Meng A."/>
            <person name="Brown T."/>
            <person name="Cohen L."/>
        </authorList>
    </citation>
    <scope>NUCLEOTIDE SEQUENCE</scope>
    <source>
        <strain evidence="3">SAG 63-3</strain>
    </source>
</reference>
<feature type="transmembrane region" description="Helical" evidence="2">
    <location>
        <begin position="295"/>
        <end position="320"/>
    </location>
</feature>
<feature type="transmembrane region" description="Helical" evidence="2">
    <location>
        <begin position="199"/>
        <end position="223"/>
    </location>
</feature>
<feature type="transmembrane region" description="Helical" evidence="2">
    <location>
        <begin position="130"/>
        <end position="152"/>
    </location>
</feature>
<proteinExistence type="predicted"/>
<evidence type="ECO:0000313" key="3">
    <source>
        <dbReference type="EMBL" id="CAD8780083.1"/>
    </source>
</evidence>